<name>A0ABU0AWZ6_9FIRM</name>
<evidence type="ECO:0000256" key="1">
    <source>
        <dbReference type="SAM" id="MobiDB-lite"/>
    </source>
</evidence>
<keyword evidence="4" id="KW-1185">Reference proteome</keyword>
<accession>A0ABU0AWZ6</accession>
<feature type="chain" id="PRO_5046748306" description="Histone" evidence="2">
    <location>
        <begin position="32"/>
        <end position="120"/>
    </location>
</feature>
<feature type="region of interest" description="Disordered" evidence="1">
    <location>
        <begin position="68"/>
        <end position="120"/>
    </location>
</feature>
<dbReference type="RefSeq" id="WP_307398866.1">
    <property type="nucleotide sequence ID" value="NZ_JAUSUX010000001.1"/>
</dbReference>
<feature type="compositionally biased region" description="Basic residues" evidence="1">
    <location>
        <begin position="73"/>
        <end position="84"/>
    </location>
</feature>
<protein>
    <recommendedName>
        <fullName evidence="5">Histone</fullName>
    </recommendedName>
</protein>
<comment type="caution">
    <text evidence="3">The sequence shown here is derived from an EMBL/GenBank/DDBJ whole genome shotgun (WGS) entry which is preliminary data.</text>
</comment>
<feature type="compositionally biased region" description="Basic residues" evidence="1">
    <location>
        <begin position="94"/>
        <end position="106"/>
    </location>
</feature>
<keyword evidence="2" id="KW-0732">Signal</keyword>
<organism evidence="3 4">
    <name type="scientific">Desulfofundulus luciae</name>
    <dbReference type="NCBI Taxonomy" id="74702"/>
    <lineage>
        <taxon>Bacteria</taxon>
        <taxon>Bacillati</taxon>
        <taxon>Bacillota</taxon>
        <taxon>Clostridia</taxon>
        <taxon>Eubacteriales</taxon>
        <taxon>Peptococcaceae</taxon>
        <taxon>Desulfofundulus</taxon>
    </lineage>
</organism>
<reference evidence="3 4" key="1">
    <citation type="submission" date="2023-07" db="EMBL/GenBank/DDBJ databases">
        <title>Genomic Encyclopedia of Type Strains, Phase IV (KMG-IV): sequencing the most valuable type-strain genomes for metagenomic binning, comparative biology and taxonomic classification.</title>
        <authorList>
            <person name="Goeker M."/>
        </authorList>
    </citation>
    <scope>NUCLEOTIDE SEQUENCE [LARGE SCALE GENOMIC DNA]</scope>
    <source>
        <strain evidence="3 4">DSM 12396</strain>
    </source>
</reference>
<evidence type="ECO:0008006" key="5">
    <source>
        <dbReference type="Google" id="ProtNLM"/>
    </source>
</evidence>
<gene>
    <name evidence="3" type="ORF">J2Z49_000102</name>
</gene>
<dbReference type="EMBL" id="JAUSUX010000001">
    <property type="protein sequence ID" value="MDQ0285012.1"/>
    <property type="molecule type" value="Genomic_DNA"/>
</dbReference>
<proteinExistence type="predicted"/>
<evidence type="ECO:0000313" key="3">
    <source>
        <dbReference type="EMBL" id="MDQ0285012.1"/>
    </source>
</evidence>
<sequence length="120" mass="12174">MNLREKLIKGIALISMAAFTAVAPLGTVAMAATAKQPVKPVVTATRRGAVPAKPANLKAGVKKAAPAVPAAKAKTKSNVKKKVATGKPVAGKKVVPKKPAVHKKGVAVKTPAVKKTGTKK</sequence>
<dbReference type="Proteomes" id="UP001225644">
    <property type="component" value="Unassembled WGS sequence"/>
</dbReference>
<evidence type="ECO:0000256" key="2">
    <source>
        <dbReference type="SAM" id="SignalP"/>
    </source>
</evidence>
<evidence type="ECO:0000313" key="4">
    <source>
        <dbReference type="Proteomes" id="UP001225644"/>
    </source>
</evidence>
<feature type="signal peptide" evidence="2">
    <location>
        <begin position="1"/>
        <end position="31"/>
    </location>
</feature>